<gene>
    <name evidence="1" type="ORF">SAMN05444695_109108</name>
</gene>
<dbReference type="OrthoDB" id="3692598at2"/>
<evidence type="ECO:0000313" key="1">
    <source>
        <dbReference type="EMBL" id="SDI63042.1"/>
    </source>
</evidence>
<accession>A0A1G8M527</accession>
<proteinExistence type="predicted"/>
<dbReference type="EMBL" id="FNDN01000009">
    <property type="protein sequence ID" value="SDI63042.1"/>
    <property type="molecule type" value="Genomic_DNA"/>
</dbReference>
<name>A0A1G8M527_9NOCA</name>
<dbReference type="SUPFAM" id="SSF140453">
    <property type="entry name" value="EsxAB dimer-like"/>
    <property type="match status" value="1"/>
</dbReference>
<sequence>MLSNPYSALVAPTATDPVPDILENALSGSYLSPTYWLTAPVNAALGFINAPNPIDWIADFVAGDWMSVQEAGLAVAHLSKFNGLLSGELSSAMEVATKTWQGDAANSASQYFDGLAQAIESQKSAINSLGKQIEQTAIGMYEASQAIKGGLAIATDSMIEFLITLAAAKASTALAATGVGAAVTASAWAAAVAMGYRVYSKIDKVLDLLNYAFQGAQATVGVIAGYMATVKDVKLPNLPDAAYDHGEV</sequence>
<protein>
    <submittedName>
        <fullName evidence="1">Uncharacterized protein</fullName>
    </submittedName>
</protein>
<organism evidence="1 2">
    <name type="scientific">Rhodococcus triatomae</name>
    <dbReference type="NCBI Taxonomy" id="300028"/>
    <lineage>
        <taxon>Bacteria</taxon>
        <taxon>Bacillati</taxon>
        <taxon>Actinomycetota</taxon>
        <taxon>Actinomycetes</taxon>
        <taxon>Mycobacteriales</taxon>
        <taxon>Nocardiaceae</taxon>
        <taxon>Rhodococcus</taxon>
    </lineage>
</organism>
<reference evidence="1 2" key="1">
    <citation type="submission" date="2016-10" db="EMBL/GenBank/DDBJ databases">
        <authorList>
            <person name="de Groot N.N."/>
        </authorList>
    </citation>
    <scope>NUCLEOTIDE SEQUENCE [LARGE SCALE GENOMIC DNA]</scope>
    <source>
        <strain evidence="1 2">DSM 44892</strain>
    </source>
</reference>
<dbReference type="Proteomes" id="UP000183263">
    <property type="component" value="Unassembled WGS sequence"/>
</dbReference>
<keyword evidence="2" id="KW-1185">Reference proteome</keyword>
<dbReference type="AlphaFoldDB" id="A0A1G8M527"/>
<evidence type="ECO:0000313" key="2">
    <source>
        <dbReference type="Proteomes" id="UP000183263"/>
    </source>
</evidence>
<dbReference type="RefSeq" id="WP_139183292.1">
    <property type="nucleotide sequence ID" value="NZ_CP048813.1"/>
</dbReference>
<dbReference type="InterPro" id="IPR036689">
    <property type="entry name" value="ESAT-6-like_sf"/>
</dbReference>
<dbReference type="Gene3D" id="1.10.287.1060">
    <property type="entry name" value="ESAT-6-like"/>
    <property type="match status" value="1"/>
</dbReference>